<name>E6V8W2_VARPE</name>
<dbReference type="HOGENOM" id="CLU_2848595_0_0_4"/>
<evidence type="ECO:0000313" key="2">
    <source>
        <dbReference type="Proteomes" id="UP000008917"/>
    </source>
</evidence>
<dbReference type="AlphaFoldDB" id="E6V8W2"/>
<proteinExistence type="predicted"/>
<reference evidence="2" key="1">
    <citation type="submission" date="2010-12" db="EMBL/GenBank/DDBJ databases">
        <title>Complete sequence of Variovorax paradoxus EPS.</title>
        <authorList>
            <consortium name="US DOE Joint Genome Institute"/>
            <person name="Lucas S."/>
            <person name="Copeland A."/>
            <person name="Lapidus A."/>
            <person name="Cheng J.-F."/>
            <person name="Goodwin L."/>
            <person name="Pitluck S."/>
            <person name="Teshima H."/>
            <person name="Detter J.C."/>
            <person name="Han C."/>
            <person name="Tapia R."/>
            <person name="Land M."/>
            <person name="Hauser L."/>
            <person name="Kyrpides N."/>
            <person name="Ivanova N."/>
            <person name="Ovchinnikova G."/>
            <person name="Orwin P."/>
            <person name="Han J.-I.G."/>
            <person name="Woyke T."/>
        </authorList>
    </citation>
    <scope>NUCLEOTIDE SEQUENCE [LARGE SCALE GENOMIC DNA]</scope>
    <source>
        <strain evidence="2">EPS</strain>
    </source>
</reference>
<dbReference type="STRING" id="595537.Varpa_1975"/>
<gene>
    <name evidence="1" type="ordered locus">Varpa_1975</name>
</gene>
<sequence length="65" mass="7269">MTRTYKVMGKDEFGVELERTGDLVRLRTHTPGWPFPAERTLPRKALVWICGDPEPTASPQEAGTA</sequence>
<dbReference type="EMBL" id="CP002417">
    <property type="protein sequence ID" value="ADU36184.1"/>
    <property type="molecule type" value="Genomic_DNA"/>
</dbReference>
<dbReference type="Proteomes" id="UP000008917">
    <property type="component" value="Chromosome"/>
</dbReference>
<dbReference type="RefSeq" id="WP_013540422.1">
    <property type="nucleotide sequence ID" value="NC_014931.1"/>
</dbReference>
<organism evidence="1 2">
    <name type="scientific">Variovorax paradoxus (strain EPS)</name>
    <dbReference type="NCBI Taxonomy" id="595537"/>
    <lineage>
        <taxon>Bacteria</taxon>
        <taxon>Pseudomonadati</taxon>
        <taxon>Pseudomonadota</taxon>
        <taxon>Betaproteobacteria</taxon>
        <taxon>Burkholderiales</taxon>
        <taxon>Comamonadaceae</taxon>
        <taxon>Variovorax</taxon>
    </lineage>
</organism>
<reference evidence="1 2" key="2">
    <citation type="journal article" date="2013" name="Genome Announc.">
        <title>Genome of the Root-Associated Plant Growth-Promoting Bacterium Variovorax paradoxus Strain EPS.</title>
        <authorList>
            <person name="Han J.I."/>
            <person name="Spain J.C."/>
            <person name="Leadbetter J.R."/>
            <person name="Ovchinnikova G."/>
            <person name="Goodwin L.A."/>
            <person name="Han C.S."/>
            <person name="Woyke T."/>
            <person name="Davenport K.W."/>
            <person name="Orwin P.M."/>
        </authorList>
    </citation>
    <scope>NUCLEOTIDE SEQUENCE [LARGE SCALE GENOMIC DNA]</scope>
    <source>
        <strain evidence="1 2">EPS</strain>
    </source>
</reference>
<dbReference type="KEGG" id="vpe:Varpa_1975"/>
<protein>
    <submittedName>
        <fullName evidence="1">Uncharacterized protein</fullName>
    </submittedName>
</protein>
<evidence type="ECO:0000313" key="1">
    <source>
        <dbReference type="EMBL" id="ADU36184.1"/>
    </source>
</evidence>
<dbReference type="OrthoDB" id="668834at28216"/>
<accession>E6V8W2</accession>